<keyword evidence="5" id="KW-0665">Pyrimidine biosynthesis</keyword>
<keyword evidence="4" id="KW-0288">FMN</keyword>
<dbReference type="PIRSF" id="PIRSF000164">
    <property type="entry name" value="DHO_oxidase"/>
    <property type="match status" value="1"/>
</dbReference>
<dbReference type="NCBIfam" id="NF005741">
    <property type="entry name" value="PRK07565.1"/>
    <property type="match status" value="1"/>
</dbReference>
<dbReference type="PANTHER" id="PTHR48109:SF3">
    <property type="entry name" value="SLL0744 PROTEIN"/>
    <property type="match status" value="1"/>
</dbReference>
<evidence type="ECO:0000256" key="1">
    <source>
        <dbReference type="ARBA" id="ARBA00001917"/>
    </source>
</evidence>
<dbReference type="InterPro" id="IPR013785">
    <property type="entry name" value="Aldolase_TIM"/>
</dbReference>
<evidence type="ECO:0000256" key="4">
    <source>
        <dbReference type="ARBA" id="ARBA00022643"/>
    </source>
</evidence>
<keyword evidence="9" id="KW-1185">Reference proteome</keyword>
<evidence type="ECO:0000259" key="7">
    <source>
        <dbReference type="Pfam" id="PF01180"/>
    </source>
</evidence>
<evidence type="ECO:0000313" key="8">
    <source>
        <dbReference type="EMBL" id="MCX2982607.1"/>
    </source>
</evidence>
<dbReference type="CDD" id="cd04739">
    <property type="entry name" value="DHOD_like"/>
    <property type="match status" value="1"/>
</dbReference>
<accession>A0ABT3TMQ7</accession>
<evidence type="ECO:0000256" key="3">
    <source>
        <dbReference type="ARBA" id="ARBA00022630"/>
    </source>
</evidence>
<evidence type="ECO:0000256" key="2">
    <source>
        <dbReference type="ARBA" id="ARBA00004725"/>
    </source>
</evidence>
<keyword evidence="6" id="KW-0560">Oxidoreductase</keyword>
<dbReference type="InterPro" id="IPR050074">
    <property type="entry name" value="DHO_dehydrogenase"/>
</dbReference>
<dbReference type="InterPro" id="IPR005720">
    <property type="entry name" value="Dihydroorotate_DH_cat"/>
</dbReference>
<proteinExistence type="predicted"/>
<dbReference type="Gene3D" id="3.20.20.70">
    <property type="entry name" value="Aldolase class I"/>
    <property type="match status" value="1"/>
</dbReference>
<reference evidence="8" key="1">
    <citation type="submission" date="2019-02" db="EMBL/GenBank/DDBJ databases">
        <authorList>
            <person name="Li S.-H."/>
        </authorList>
    </citation>
    <scope>NUCLEOTIDE SEQUENCE</scope>
    <source>
        <strain evidence="8">IMCC14734</strain>
    </source>
</reference>
<organism evidence="8 9">
    <name type="scientific">Candidatus Litorirhabdus singularis</name>
    <dbReference type="NCBI Taxonomy" id="2518993"/>
    <lineage>
        <taxon>Bacteria</taxon>
        <taxon>Pseudomonadati</taxon>
        <taxon>Pseudomonadota</taxon>
        <taxon>Gammaproteobacteria</taxon>
        <taxon>Cellvibrionales</taxon>
        <taxon>Halieaceae</taxon>
        <taxon>Candidatus Litorirhabdus</taxon>
    </lineage>
</organism>
<protein>
    <submittedName>
        <fullName evidence="8">Dihydroorotate dehydrogenase-like protein</fullName>
    </submittedName>
</protein>
<evidence type="ECO:0000256" key="5">
    <source>
        <dbReference type="ARBA" id="ARBA00022975"/>
    </source>
</evidence>
<dbReference type="SUPFAM" id="SSF51395">
    <property type="entry name" value="FMN-linked oxidoreductases"/>
    <property type="match status" value="1"/>
</dbReference>
<comment type="pathway">
    <text evidence="2">Pyrimidine metabolism; UMP biosynthesis via de novo pathway.</text>
</comment>
<comment type="cofactor">
    <cofactor evidence="1">
        <name>FMN</name>
        <dbReference type="ChEBI" id="CHEBI:58210"/>
    </cofactor>
</comment>
<keyword evidence="3" id="KW-0285">Flavoprotein</keyword>
<dbReference type="Proteomes" id="UP001143362">
    <property type="component" value="Unassembled WGS sequence"/>
</dbReference>
<gene>
    <name evidence="8" type="ORF">EYC98_17235</name>
</gene>
<dbReference type="EMBL" id="SHNN01000004">
    <property type="protein sequence ID" value="MCX2982607.1"/>
    <property type="molecule type" value="Genomic_DNA"/>
</dbReference>
<comment type="caution">
    <text evidence="8">The sequence shown here is derived from an EMBL/GenBank/DDBJ whole genome shotgun (WGS) entry which is preliminary data.</text>
</comment>
<dbReference type="InterPro" id="IPR012135">
    <property type="entry name" value="Dihydroorotate_DH_1_2"/>
</dbReference>
<name>A0ABT3TMQ7_9GAMM</name>
<sequence>MQTLQTQYLGMTLKNPLVPSASPLSRDLDSARHLEDAGASALVMHSLFEEELIAEEKKLERFFYHQDLGHHESSSFLPLPDNYRSGLDTYLEHLQQLKSHLQVPVIGSLNGITDAGWIEYAKELQDAGADALELNVYYIAANILESAEDVEQRYINMLRKLLDVVSIPVTVKLSPQFSSPVHFAHQLQQTGVAGIALFNRFYQCDINLETLAVEPQLQLSSPYEALLRVRWTAIMRGQLDIDIAVTGGFHNTPDIIKALLAGANVVHLCSALLQQGSQRISTLLDEMRQWLEDNEYDSVQQMQGSLSQTNAADPGAFERSNYRHVLQSWTPPPGVRY</sequence>
<feature type="domain" description="Dihydroorotate dehydrogenase catalytic" evidence="7">
    <location>
        <begin position="85"/>
        <end position="290"/>
    </location>
</feature>
<evidence type="ECO:0000313" key="9">
    <source>
        <dbReference type="Proteomes" id="UP001143362"/>
    </source>
</evidence>
<dbReference type="RefSeq" id="WP_279246639.1">
    <property type="nucleotide sequence ID" value="NZ_SHNN01000004.1"/>
</dbReference>
<dbReference type="Pfam" id="PF01180">
    <property type="entry name" value="DHO_dh"/>
    <property type="match status" value="1"/>
</dbReference>
<dbReference type="PANTHER" id="PTHR48109">
    <property type="entry name" value="DIHYDROOROTATE DEHYDROGENASE (QUINONE), MITOCHONDRIAL-RELATED"/>
    <property type="match status" value="1"/>
</dbReference>
<evidence type="ECO:0000256" key="6">
    <source>
        <dbReference type="ARBA" id="ARBA00023002"/>
    </source>
</evidence>